<dbReference type="AlphaFoldDB" id="A0A1F5E6D1"/>
<dbReference type="InterPro" id="IPR029058">
    <property type="entry name" value="AB_hydrolase_fold"/>
</dbReference>
<dbReference type="InterPro" id="IPR000073">
    <property type="entry name" value="AB_hydrolase_1"/>
</dbReference>
<reference evidence="2 3" key="1">
    <citation type="journal article" date="2016" name="Nat. Commun.">
        <title>Thousands of microbial genomes shed light on interconnected biogeochemical processes in an aquifer system.</title>
        <authorList>
            <person name="Anantharaman K."/>
            <person name="Brown C.T."/>
            <person name="Hug L.A."/>
            <person name="Sharon I."/>
            <person name="Castelle C.J."/>
            <person name="Probst A.J."/>
            <person name="Thomas B.C."/>
            <person name="Singh A."/>
            <person name="Wilkins M.J."/>
            <person name="Karaoz U."/>
            <person name="Brodie E.L."/>
            <person name="Williams K.H."/>
            <person name="Hubbard S.S."/>
            <person name="Banfield J.F."/>
        </authorList>
    </citation>
    <scope>NUCLEOTIDE SEQUENCE [LARGE SCALE GENOMIC DNA]</scope>
</reference>
<proteinExistence type="predicted"/>
<gene>
    <name evidence="2" type="ORF">A2160_04365</name>
</gene>
<evidence type="ECO:0000259" key="1">
    <source>
        <dbReference type="Pfam" id="PF00561"/>
    </source>
</evidence>
<sequence length="262" mass="29772">MYLQTDLGRIFYQKDGQLSSTNGIVFLHGFGGDASVWDDFKDLAVKNKFRFLSLDLPGHGFSFRPPKPLKMKEIAVIVKKVLENEGIKEVIVVGHCFGGMVGLEMALNFPDLVKKLILICSSCQFPYTLRFFSPLLSLLAFIPWGYQQGHVDMAQFRGTADFDPLRIYSDLIHVGLGSYLKIYQGILNWSRKEDLNKLRIPTLIIAGRYDHIFCLEWQKKMAKMIKEVELYEIDSNHIAPINKPEELKRILAEAISGKGDGI</sequence>
<name>A0A1F5E6D1_9BACT</name>
<feature type="domain" description="AB hydrolase-1" evidence="1">
    <location>
        <begin position="24"/>
        <end position="125"/>
    </location>
</feature>
<organism evidence="2 3">
    <name type="scientific">Candidatus Beckwithbacteria bacterium RBG_13_42_9</name>
    <dbReference type="NCBI Taxonomy" id="1797457"/>
    <lineage>
        <taxon>Bacteria</taxon>
        <taxon>Candidatus Beckwithiibacteriota</taxon>
    </lineage>
</organism>
<dbReference type="STRING" id="1797457.A2160_04365"/>
<protein>
    <recommendedName>
        <fullName evidence="1">AB hydrolase-1 domain-containing protein</fullName>
    </recommendedName>
</protein>
<dbReference type="EMBL" id="MEZK01000014">
    <property type="protein sequence ID" value="OGD62969.1"/>
    <property type="molecule type" value="Genomic_DNA"/>
</dbReference>
<dbReference type="InterPro" id="IPR050266">
    <property type="entry name" value="AB_hydrolase_sf"/>
</dbReference>
<dbReference type="PRINTS" id="PR00111">
    <property type="entry name" value="ABHYDROLASE"/>
</dbReference>
<evidence type="ECO:0000313" key="2">
    <source>
        <dbReference type="EMBL" id="OGD62969.1"/>
    </source>
</evidence>
<comment type="caution">
    <text evidence="2">The sequence shown here is derived from an EMBL/GenBank/DDBJ whole genome shotgun (WGS) entry which is preliminary data.</text>
</comment>
<dbReference type="Proteomes" id="UP000177006">
    <property type="component" value="Unassembled WGS sequence"/>
</dbReference>
<dbReference type="SUPFAM" id="SSF53474">
    <property type="entry name" value="alpha/beta-Hydrolases"/>
    <property type="match status" value="1"/>
</dbReference>
<dbReference type="PANTHER" id="PTHR43798">
    <property type="entry name" value="MONOACYLGLYCEROL LIPASE"/>
    <property type="match status" value="1"/>
</dbReference>
<evidence type="ECO:0000313" key="3">
    <source>
        <dbReference type="Proteomes" id="UP000177006"/>
    </source>
</evidence>
<dbReference type="Gene3D" id="3.40.50.1820">
    <property type="entry name" value="alpha/beta hydrolase"/>
    <property type="match status" value="1"/>
</dbReference>
<dbReference type="Pfam" id="PF00561">
    <property type="entry name" value="Abhydrolase_1"/>
    <property type="match status" value="1"/>
</dbReference>
<accession>A0A1F5E6D1</accession>